<proteinExistence type="predicted"/>
<accession>A0A3B0S0S4</accession>
<dbReference type="Pfam" id="PF04945">
    <property type="entry name" value="YHS"/>
    <property type="match status" value="1"/>
</dbReference>
<dbReference type="Gene3D" id="1.10.620.20">
    <property type="entry name" value="Ribonucleotide Reductase, subunit A"/>
    <property type="match status" value="1"/>
</dbReference>
<dbReference type="SMART" id="SM00746">
    <property type="entry name" value="TRASH"/>
    <property type="match status" value="1"/>
</dbReference>
<sequence>MKYKKKANSDFTHIDPVCGMEVSYNTAPAVITHENKTYYFCADACRQTFEENPKLYIHKFNKAQ</sequence>
<dbReference type="SUPFAM" id="SSF47240">
    <property type="entry name" value="Ferritin-like"/>
    <property type="match status" value="1"/>
</dbReference>
<dbReference type="InterPro" id="IPR012348">
    <property type="entry name" value="RNR-like"/>
</dbReference>
<evidence type="ECO:0000313" key="2">
    <source>
        <dbReference type="EMBL" id="VAV90153.1"/>
    </source>
</evidence>
<dbReference type="AlphaFoldDB" id="A0A3B0S0S4"/>
<protein>
    <recommendedName>
        <fullName evidence="1">TRASH domain-containing protein</fullName>
    </recommendedName>
</protein>
<organism evidence="2">
    <name type="scientific">hydrothermal vent metagenome</name>
    <dbReference type="NCBI Taxonomy" id="652676"/>
    <lineage>
        <taxon>unclassified sequences</taxon>
        <taxon>metagenomes</taxon>
        <taxon>ecological metagenomes</taxon>
    </lineage>
</organism>
<feature type="domain" description="TRASH" evidence="1">
    <location>
        <begin position="15"/>
        <end position="53"/>
    </location>
</feature>
<dbReference type="GO" id="GO:0016491">
    <property type="term" value="F:oxidoreductase activity"/>
    <property type="evidence" value="ECO:0007669"/>
    <property type="project" value="InterPro"/>
</dbReference>
<dbReference type="InterPro" id="IPR011017">
    <property type="entry name" value="TRASH_dom"/>
</dbReference>
<reference evidence="2" key="1">
    <citation type="submission" date="2018-06" db="EMBL/GenBank/DDBJ databases">
        <authorList>
            <person name="Zhirakovskaya E."/>
        </authorList>
    </citation>
    <scope>NUCLEOTIDE SEQUENCE</scope>
</reference>
<gene>
    <name evidence="2" type="ORF">MNBD_ALPHA02-2134</name>
</gene>
<dbReference type="InterPro" id="IPR009078">
    <property type="entry name" value="Ferritin-like_SF"/>
</dbReference>
<dbReference type="InterPro" id="IPR007029">
    <property type="entry name" value="YHS_dom"/>
</dbReference>
<dbReference type="EMBL" id="UOED01000055">
    <property type="protein sequence ID" value="VAV90153.1"/>
    <property type="molecule type" value="Genomic_DNA"/>
</dbReference>
<evidence type="ECO:0000259" key="1">
    <source>
        <dbReference type="SMART" id="SM00746"/>
    </source>
</evidence>
<name>A0A3B0S0S4_9ZZZZ</name>